<reference evidence="2 3" key="1">
    <citation type="submission" date="2015-05" db="EMBL/GenBank/DDBJ databases">
        <title>Complete genome sequence of Corynebacterium epidermidicanis DSM 45586, isolated from the skin of a dog suffering from pruritus.</title>
        <authorList>
            <person name="Ruckert C."/>
            <person name="Albersmeier A."/>
            <person name="Winkler A."/>
            <person name="Tauch A."/>
        </authorList>
    </citation>
    <scope>NUCLEOTIDE SEQUENCE [LARGE SCALE GENOMIC DNA]</scope>
    <source>
        <strain evidence="2 3">DSM 45586</strain>
    </source>
</reference>
<dbReference type="OrthoDB" id="9806704at2"/>
<dbReference type="AlphaFoldDB" id="A0A0G3GVR8"/>
<sequence length="116" mass="12708">MNSLPEKRRADAFFRERLLANGTVLASQINGRQVTLSQISHQLELPLAEIQRVFPTDESFRTELGNRMTEQLFDHVADQLASLDDARPSPTGSGHSPAPTTVSQPRAGSTSPRSVP</sequence>
<dbReference type="EMBL" id="CP011541">
    <property type="protein sequence ID" value="AKK02972.1"/>
    <property type="molecule type" value="Genomic_DNA"/>
</dbReference>
<dbReference type="RefSeq" id="WP_144413461.1">
    <property type="nucleotide sequence ID" value="NZ_CP011541.1"/>
</dbReference>
<protein>
    <submittedName>
        <fullName evidence="2">Uncharacterized protein</fullName>
    </submittedName>
</protein>
<dbReference type="KEGG" id="cei:CEPID_05530"/>
<accession>A0A0G3GVR8</accession>
<organism evidence="2 3">
    <name type="scientific">Corynebacterium epidermidicanis</name>
    <dbReference type="NCBI Taxonomy" id="1050174"/>
    <lineage>
        <taxon>Bacteria</taxon>
        <taxon>Bacillati</taxon>
        <taxon>Actinomycetota</taxon>
        <taxon>Actinomycetes</taxon>
        <taxon>Mycobacteriales</taxon>
        <taxon>Corynebacteriaceae</taxon>
        <taxon>Corynebacterium</taxon>
    </lineage>
</organism>
<keyword evidence="3" id="KW-1185">Reference proteome</keyword>
<dbReference type="Proteomes" id="UP000035368">
    <property type="component" value="Chromosome"/>
</dbReference>
<dbReference type="PATRIC" id="fig|1050174.4.peg.1119"/>
<name>A0A0G3GVR8_9CORY</name>
<feature type="compositionally biased region" description="Polar residues" evidence="1">
    <location>
        <begin position="90"/>
        <end position="116"/>
    </location>
</feature>
<evidence type="ECO:0000256" key="1">
    <source>
        <dbReference type="SAM" id="MobiDB-lite"/>
    </source>
</evidence>
<dbReference type="STRING" id="1050174.CEPID_05530"/>
<evidence type="ECO:0000313" key="2">
    <source>
        <dbReference type="EMBL" id="AKK02972.1"/>
    </source>
</evidence>
<gene>
    <name evidence="2" type="ORF">CEPID_05530</name>
</gene>
<evidence type="ECO:0000313" key="3">
    <source>
        <dbReference type="Proteomes" id="UP000035368"/>
    </source>
</evidence>
<proteinExistence type="predicted"/>
<feature type="region of interest" description="Disordered" evidence="1">
    <location>
        <begin position="80"/>
        <end position="116"/>
    </location>
</feature>